<protein>
    <submittedName>
        <fullName evidence="3">Uncharacterized protein</fullName>
    </submittedName>
</protein>
<comment type="caution">
    <text evidence="3">The sequence shown here is derived from an EMBL/GenBank/DDBJ whole genome shotgun (WGS) entry which is preliminary data.</text>
</comment>
<evidence type="ECO:0000256" key="2">
    <source>
        <dbReference type="SAM" id="SignalP"/>
    </source>
</evidence>
<feature type="signal peptide" evidence="2">
    <location>
        <begin position="1"/>
        <end position="22"/>
    </location>
</feature>
<organism evidence="3 4">
    <name type="scientific">Basidiobolus meristosporus CBS 931.73</name>
    <dbReference type="NCBI Taxonomy" id="1314790"/>
    <lineage>
        <taxon>Eukaryota</taxon>
        <taxon>Fungi</taxon>
        <taxon>Fungi incertae sedis</taxon>
        <taxon>Zoopagomycota</taxon>
        <taxon>Entomophthoromycotina</taxon>
        <taxon>Basidiobolomycetes</taxon>
        <taxon>Basidiobolales</taxon>
        <taxon>Basidiobolaceae</taxon>
        <taxon>Basidiobolus</taxon>
    </lineage>
</organism>
<dbReference type="InParanoid" id="A0A1Y1Y804"/>
<dbReference type="EMBL" id="MCFE01000213">
    <property type="protein sequence ID" value="ORX94133.1"/>
    <property type="molecule type" value="Genomic_DNA"/>
</dbReference>
<proteinExistence type="predicted"/>
<keyword evidence="4" id="KW-1185">Reference proteome</keyword>
<accession>A0A1Y1Y804</accession>
<dbReference type="Proteomes" id="UP000193498">
    <property type="component" value="Unassembled WGS sequence"/>
</dbReference>
<feature type="compositionally biased region" description="Low complexity" evidence="1">
    <location>
        <begin position="62"/>
        <end position="82"/>
    </location>
</feature>
<sequence>MKFAPVVFILFVMLLNLTVTEAVARRRPRRGIKDIHGNTLSYVIVTLAPTPTPKKTKKRHSATQTTYTATPVLPTPTVTSTY</sequence>
<gene>
    <name evidence="3" type="ORF">K493DRAFT_315643</name>
</gene>
<dbReference type="AlphaFoldDB" id="A0A1Y1Y804"/>
<feature type="chain" id="PRO_5012847352" evidence="2">
    <location>
        <begin position="23"/>
        <end position="82"/>
    </location>
</feature>
<name>A0A1Y1Y804_9FUNG</name>
<keyword evidence="2" id="KW-0732">Signal</keyword>
<evidence type="ECO:0000256" key="1">
    <source>
        <dbReference type="SAM" id="MobiDB-lite"/>
    </source>
</evidence>
<reference evidence="3 4" key="1">
    <citation type="submission" date="2016-07" db="EMBL/GenBank/DDBJ databases">
        <title>Pervasive Adenine N6-methylation of Active Genes in Fungi.</title>
        <authorList>
            <consortium name="DOE Joint Genome Institute"/>
            <person name="Mondo S.J."/>
            <person name="Dannebaum R.O."/>
            <person name="Kuo R.C."/>
            <person name="Labutti K."/>
            <person name="Haridas S."/>
            <person name="Kuo A."/>
            <person name="Salamov A."/>
            <person name="Ahrendt S.R."/>
            <person name="Lipzen A."/>
            <person name="Sullivan W."/>
            <person name="Andreopoulos W.B."/>
            <person name="Clum A."/>
            <person name="Lindquist E."/>
            <person name="Daum C."/>
            <person name="Ramamoorthy G.K."/>
            <person name="Gryganskyi A."/>
            <person name="Culley D."/>
            <person name="Magnuson J.K."/>
            <person name="James T.Y."/>
            <person name="O'Malley M.A."/>
            <person name="Stajich J.E."/>
            <person name="Spatafora J.W."/>
            <person name="Visel A."/>
            <person name="Grigoriev I.V."/>
        </authorList>
    </citation>
    <scope>NUCLEOTIDE SEQUENCE [LARGE SCALE GENOMIC DNA]</scope>
    <source>
        <strain evidence="3 4">CBS 931.73</strain>
    </source>
</reference>
<evidence type="ECO:0000313" key="3">
    <source>
        <dbReference type="EMBL" id="ORX94133.1"/>
    </source>
</evidence>
<feature type="region of interest" description="Disordered" evidence="1">
    <location>
        <begin position="51"/>
        <end position="82"/>
    </location>
</feature>
<evidence type="ECO:0000313" key="4">
    <source>
        <dbReference type="Proteomes" id="UP000193498"/>
    </source>
</evidence>